<sequence length="272" mass="28960">MFSPATAWESPAASASADVRDSPAAGSPAGRQRTTSSSTRTSTDASRPANRTRRSLARQPHLLGLALDVDVELATRSLSQNAVPFNGTPPVSAADGAHSTHPTPQTRSATGSATQQDGREGRRRQELARLQGNRQGSKVGLETLEDAESFEDSDDLPGHGALARAAASPPLSAARPQARGEGESVPFLSRGDEHEEEQDELDLEAQRYDPRRSDPTHEHGAGPAPVLDFEHTTAKERVWMWSACFLVACLTVVAVAISVDWIDWPGDGIGEA</sequence>
<dbReference type="Proteomes" id="UP000054845">
    <property type="component" value="Unassembled WGS sequence"/>
</dbReference>
<feature type="compositionally biased region" description="Polar residues" evidence="1">
    <location>
        <begin position="100"/>
        <end position="114"/>
    </location>
</feature>
<feature type="compositionally biased region" description="Acidic residues" evidence="1">
    <location>
        <begin position="143"/>
        <end position="155"/>
    </location>
</feature>
<dbReference type="EMBL" id="CCYA01000254">
    <property type="protein sequence ID" value="CEH17166.1"/>
    <property type="molecule type" value="Genomic_DNA"/>
</dbReference>
<evidence type="ECO:0000256" key="1">
    <source>
        <dbReference type="SAM" id="MobiDB-lite"/>
    </source>
</evidence>
<dbReference type="OrthoDB" id="3366645at2759"/>
<keyword evidence="2" id="KW-1133">Transmembrane helix</keyword>
<protein>
    <recommendedName>
        <fullName evidence="5">Transmembrane protein</fullName>
    </recommendedName>
</protein>
<evidence type="ECO:0000313" key="3">
    <source>
        <dbReference type="EMBL" id="CEH17166.1"/>
    </source>
</evidence>
<feature type="compositionally biased region" description="Low complexity" evidence="1">
    <location>
        <begin position="161"/>
        <end position="179"/>
    </location>
</feature>
<evidence type="ECO:0000313" key="4">
    <source>
        <dbReference type="Proteomes" id="UP000054845"/>
    </source>
</evidence>
<name>A0A0P1BLQ9_9BASI</name>
<keyword evidence="2" id="KW-0812">Transmembrane</keyword>
<accession>A0A0P1BLQ9</accession>
<keyword evidence="2" id="KW-0472">Membrane</keyword>
<dbReference type="AlphaFoldDB" id="A0A0P1BLQ9"/>
<feature type="compositionally biased region" description="Low complexity" evidence="1">
    <location>
        <begin position="31"/>
        <end position="47"/>
    </location>
</feature>
<feature type="transmembrane region" description="Helical" evidence="2">
    <location>
        <begin position="238"/>
        <end position="259"/>
    </location>
</feature>
<feature type="compositionally biased region" description="Basic and acidic residues" evidence="1">
    <location>
        <begin position="117"/>
        <end position="127"/>
    </location>
</feature>
<feature type="region of interest" description="Disordered" evidence="1">
    <location>
        <begin position="81"/>
        <end position="201"/>
    </location>
</feature>
<feature type="region of interest" description="Disordered" evidence="1">
    <location>
        <begin position="1"/>
        <end position="61"/>
    </location>
</feature>
<evidence type="ECO:0000256" key="2">
    <source>
        <dbReference type="SAM" id="Phobius"/>
    </source>
</evidence>
<reference evidence="3 4" key="1">
    <citation type="submission" date="2014-09" db="EMBL/GenBank/DDBJ databases">
        <authorList>
            <person name="Magalhaes I.L.F."/>
            <person name="Oliveira U."/>
            <person name="Santos F.R."/>
            <person name="Vidigal T.H.D.A."/>
            <person name="Brescovit A.D."/>
            <person name="Santos A.J."/>
        </authorList>
    </citation>
    <scope>NUCLEOTIDE SEQUENCE [LARGE SCALE GENOMIC DNA]</scope>
</reference>
<proteinExistence type="predicted"/>
<evidence type="ECO:0008006" key="5">
    <source>
        <dbReference type="Google" id="ProtNLM"/>
    </source>
</evidence>
<organism evidence="3 4">
    <name type="scientific">Ceraceosorus bombacis</name>
    <dbReference type="NCBI Taxonomy" id="401625"/>
    <lineage>
        <taxon>Eukaryota</taxon>
        <taxon>Fungi</taxon>
        <taxon>Dikarya</taxon>
        <taxon>Basidiomycota</taxon>
        <taxon>Ustilaginomycotina</taxon>
        <taxon>Exobasidiomycetes</taxon>
        <taxon>Ceraceosorales</taxon>
        <taxon>Ceraceosoraceae</taxon>
        <taxon>Ceraceosorus</taxon>
    </lineage>
</organism>
<keyword evidence="4" id="KW-1185">Reference proteome</keyword>